<proteinExistence type="predicted"/>
<evidence type="ECO:0000256" key="4">
    <source>
        <dbReference type="ARBA" id="ARBA00023242"/>
    </source>
</evidence>
<feature type="compositionally biased region" description="Basic and acidic residues" evidence="5">
    <location>
        <begin position="103"/>
        <end position="113"/>
    </location>
</feature>
<organism evidence="7 8">
    <name type="scientific">Cyclocybe aegerita</name>
    <name type="common">Black poplar mushroom</name>
    <name type="synonym">Agrocybe aegerita</name>
    <dbReference type="NCBI Taxonomy" id="1973307"/>
    <lineage>
        <taxon>Eukaryota</taxon>
        <taxon>Fungi</taxon>
        <taxon>Dikarya</taxon>
        <taxon>Basidiomycota</taxon>
        <taxon>Agaricomycotina</taxon>
        <taxon>Agaricomycetes</taxon>
        <taxon>Agaricomycetidae</taxon>
        <taxon>Agaricales</taxon>
        <taxon>Agaricineae</taxon>
        <taxon>Bolbitiaceae</taxon>
        <taxon>Cyclocybe</taxon>
    </lineage>
</organism>
<name>A0A8S0WAK2_CYCAE</name>
<evidence type="ECO:0000259" key="6">
    <source>
        <dbReference type="Pfam" id="PF17875"/>
    </source>
</evidence>
<dbReference type="PANTHER" id="PTHR12709">
    <property type="entry name" value="DNA-DIRECTED RNA POLYMERASE II, III"/>
    <property type="match status" value="1"/>
</dbReference>
<evidence type="ECO:0000313" key="8">
    <source>
        <dbReference type="Proteomes" id="UP000467700"/>
    </source>
</evidence>
<keyword evidence="8" id="KW-1185">Reference proteome</keyword>
<dbReference type="EMBL" id="CACVBS010000038">
    <property type="protein sequence ID" value="CAA7263196.1"/>
    <property type="molecule type" value="Genomic_DNA"/>
</dbReference>
<sequence>MVMRYNPSLQGVALSHSNITFVNPVATIQRDCPFLICKVAFDATVWSPRVGFKLSGKVNLCSPDHISLLVHKTFNASIPRNHIPTDIWEFEYGPAENDPEFGEEARANENGKEEDGENSTGGKWVHRVTGDVLGGDNGLVEVTVVGLTVANEMLSVLGSLQPDPFSPRHVVHPPNAEEKGESGDESESEDDSEEEGSADSEESEEDTLQLLGKRKDAEEQRERAEKRKRKG</sequence>
<feature type="compositionally biased region" description="Basic and acidic residues" evidence="5">
    <location>
        <begin position="213"/>
        <end position="225"/>
    </location>
</feature>
<feature type="region of interest" description="Disordered" evidence="5">
    <location>
        <begin position="161"/>
        <end position="231"/>
    </location>
</feature>
<feature type="compositionally biased region" description="Acidic residues" evidence="5">
    <location>
        <begin position="183"/>
        <end position="207"/>
    </location>
</feature>
<comment type="caution">
    <text evidence="7">The sequence shown here is derived from an EMBL/GenBank/DDBJ whole genome shotgun (WGS) entry which is preliminary data.</text>
</comment>
<dbReference type="Proteomes" id="UP000467700">
    <property type="component" value="Unassembled WGS sequence"/>
</dbReference>
<keyword evidence="4" id="KW-0539">Nucleus</keyword>
<evidence type="ECO:0000256" key="2">
    <source>
        <dbReference type="ARBA" id="ARBA00022478"/>
    </source>
</evidence>
<dbReference type="GO" id="GO:0006352">
    <property type="term" value="P:DNA-templated transcription initiation"/>
    <property type="evidence" value="ECO:0007669"/>
    <property type="project" value="InterPro"/>
</dbReference>
<keyword evidence="2" id="KW-0240">DNA-directed RNA polymerase</keyword>
<comment type="subcellular location">
    <subcellularLocation>
        <location evidence="1">Nucleus</location>
    </subcellularLocation>
</comment>
<dbReference type="Pfam" id="PF17875">
    <property type="entry name" value="RPA43_OB"/>
    <property type="match status" value="1"/>
</dbReference>
<gene>
    <name evidence="7" type="ORF">AAE3_LOCUS5392</name>
</gene>
<protein>
    <recommendedName>
        <fullName evidence="6">RPA43 OB domain-containing protein</fullName>
    </recommendedName>
</protein>
<accession>A0A8S0WAK2</accession>
<evidence type="ECO:0000256" key="3">
    <source>
        <dbReference type="ARBA" id="ARBA00023163"/>
    </source>
</evidence>
<feature type="region of interest" description="Disordered" evidence="5">
    <location>
        <begin position="94"/>
        <end position="125"/>
    </location>
</feature>
<dbReference type="AlphaFoldDB" id="A0A8S0WAK2"/>
<evidence type="ECO:0000256" key="5">
    <source>
        <dbReference type="SAM" id="MobiDB-lite"/>
    </source>
</evidence>
<dbReference type="InterPro" id="IPR036898">
    <property type="entry name" value="RNA_pol_Rpb7-like_N_sf"/>
</dbReference>
<reference evidence="7 8" key="1">
    <citation type="submission" date="2020-01" db="EMBL/GenBank/DDBJ databases">
        <authorList>
            <person name="Gupta K D."/>
        </authorList>
    </citation>
    <scope>NUCLEOTIDE SEQUENCE [LARGE SCALE GENOMIC DNA]</scope>
</reference>
<keyword evidence="3" id="KW-0804">Transcription</keyword>
<evidence type="ECO:0000256" key="1">
    <source>
        <dbReference type="ARBA" id="ARBA00004123"/>
    </source>
</evidence>
<dbReference type="Gene3D" id="3.30.1490.120">
    <property type="entry name" value="RNA polymerase Rpb7-like, N-terminal domain"/>
    <property type="match status" value="1"/>
</dbReference>
<dbReference type="GO" id="GO:0006362">
    <property type="term" value="P:transcription elongation by RNA polymerase I"/>
    <property type="evidence" value="ECO:0007669"/>
    <property type="project" value="TreeGrafter"/>
</dbReference>
<evidence type="ECO:0000313" key="7">
    <source>
        <dbReference type="EMBL" id="CAA7263196.1"/>
    </source>
</evidence>
<dbReference type="OrthoDB" id="10250504at2759"/>
<dbReference type="GO" id="GO:0005736">
    <property type="term" value="C:RNA polymerase I complex"/>
    <property type="evidence" value="ECO:0007669"/>
    <property type="project" value="TreeGrafter"/>
</dbReference>
<dbReference type="Gene3D" id="2.40.50.1060">
    <property type="match status" value="1"/>
</dbReference>
<dbReference type="InterPro" id="IPR045113">
    <property type="entry name" value="Rpb7-like"/>
</dbReference>
<feature type="domain" description="RPA43 OB" evidence="6">
    <location>
        <begin position="48"/>
        <end position="161"/>
    </location>
</feature>
<dbReference type="PANTHER" id="PTHR12709:SF5">
    <property type="entry name" value="DNA-DIRECTED RNA POLYMERASE I SUBUNIT RPA43"/>
    <property type="match status" value="1"/>
</dbReference>
<dbReference type="InterPro" id="IPR041178">
    <property type="entry name" value="RPA43_OB"/>
</dbReference>